<dbReference type="OrthoDB" id="4529786at2"/>
<dbReference type="EMBL" id="CP031165">
    <property type="protein sequence ID" value="AXV08408.1"/>
    <property type="molecule type" value="Genomic_DNA"/>
</dbReference>
<evidence type="ECO:0000313" key="1">
    <source>
        <dbReference type="EMBL" id="AXV08408.1"/>
    </source>
</evidence>
<proteinExistence type="predicted"/>
<evidence type="ECO:0000313" key="2">
    <source>
        <dbReference type="Proteomes" id="UP000264006"/>
    </source>
</evidence>
<dbReference type="KEGG" id="euz:DVS28_a3735"/>
<dbReference type="RefSeq" id="WP_114592755.1">
    <property type="nucleotide sequence ID" value="NZ_CP031165.1"/>
</dbReference>
<accession>A0A346Y1R1</accession>
<reference evidence="1 2" key="1">
    <citation type="submission" date="2018-09" db="EMBL/GenBank/DDBJ databases">
        <title>Complete genome sequence of Euzebya sp. DY32-46 isolated from seawater of Pacific Ocean.</title>
        <authorList>
            <person name="Xu L."/>
            <person name="Wu Y.-H."/>
            <person name="Xu X.-W."/>
        </authorList>
    </citation>
    <scope>NUCLEOTIDE SEQUENCE [LARGE SCALE GENOMIC DNA]</scope>
    <source>
        <strain evidence="1 2">DY32-46</strain>
    </source>
</reference>
<sequence>MSRFDPAHLELLRLARLLKADPDRLEPLSGLPVEDLRTLRDRIAERLFEEGRDAFQRAANVANFVPAPLAAKLAEHALGPVLAARTTAVTPPQKAVELSGRFSAGFLADVAEEIDPRVVDDLVESLPPKVVAAVGRELAAREEWLVMADFVGGISSAALVATVEALTTESILRISVYLEDPDRLDEVVGLLDDERLADAVTVARAEGLDEELAWIIESVGDEQRARIPSS</sequence>
<keyword evidence="2" id="KW-1185">Reference proteome</keyword>
<organism evidence="1 2">
    <name type="scientific">Euzebya pacifica</name>
    <dbReference type="NCBI Taxonomy" id="1608957"/>
    <lineage>
        <taxon>Bacteria</taxon>
        <taxon>Bacillati</taxon>
        <taxon>Actinomycetota</taxon>
        <taxon>Nitriliruptoria</taxon>
        <taxon>Euzebyales</taxon>
    </lineage>
</organism>
<gene>
    <name evidence="1" type="ORF">DVS28_a3735</name>
</gene>
<dbReference type="Proteomes" id="UP000264006">
    <property type="component" value="Chromosome"/>
</dbReference>
<dbReference type="AlphaFoldDB" id="A0A346Y1R1"/>
<name>A0A346Y1R1_9ACTN</name>
<protein>
    <submittedName>
        <fullName evidence="1">Uncharacterized protein</fullName>
    </submittedName>
</protein>